<protein>
    <submittedName>
        <fullName evidence="1">Uncharacterized protein</fullName>
    </submittedName>
</protein>
<keyword evidence="2" id="KW-1185">Reference proteome</keyword>
<organism evidence="1 2">
    <name type="scientific">Leucogyrophana mollusca</name>
    <dbReference type="NCBI Taxonomy" id="85980"/>
    <lineage>
        <taxon>Eukaryota</taxon>
        <taxon>Fungi</taxon>
        <taxon>Dikarya</taxon>
        <taxon>Basidiomycota</taxon>
        <taxon>Agaricomycotina</taxon>
        <taxon>Agaricomycetes</taxon>
        <taxon>Agaricomycetidae</taxon>
        <taxon>Boletales</taxon>
        <taxon>Boletales incertae sedis</taxon>
        <taxon>Leucogyrophana</taxon>
    </lineage>
</organism>
<proteinExistence type="predicted"/>
<sequence length="592" mass="65679">PPTSRVSSPIMASTSVPNPVTVLTPELQNKLKGRIDNVLAHIVKTNLHTRYTQESAVFTDFRSAVEALGDEREPQDSSLLEAFRATVPLTSYPSYEPFVARFFEQPCREDRVKDLFAPGLPLIVSLSSATSGKSPKFFPRYRHMPVYDWCAIPMSESGGTTCAVISLKPFQLIEVRGDGKDTLLPVAPVSSTAIRMRYDIDEGNDTSTMKRTLPGMTSPLAVGYLRNYRSFLLIHALFALADPMLEIIYVCFSTTFVDLIRYMEEEWDTLINSIETGELPNYDDVDAVREYLKPKFPPQPSRAAELRTIGTSTDAPGWLAQVWPSLKTVVGTASGIFSAAVPKMQHYLGSSVLIRTLGFAATEGFVGLVYNPLELNLFKAVSDSVIEYLDVLLDESSASLVPAWELQTGHQYEIVMTTRDGLYRYRLEDVIEVAGFDPEDGVPILKYVERRNVVARLGGTMTSGKVLTDAILAAQEALGKIAEFTVVIDHRTMPSRFGYIVEIEGAIGPNVHIARQKVTDHLRLAGYVLQNLIDQGVIGRPTIRILKPGTFAEFRQRKVELTNSGAGQIKVPVVLSDEPTQKWLLERVVEEL</sequence>
<evidence type="ECO:0000313" key="1">
    <source>
        <dbReference type="EMBL" id="KAH7927991.1"/>
    </source>
</evidence>
<feature type="non-terminal residue" evidence="1">
    <location>
        <position position="1"/>
    </location>
</feature>
<reference evidence="1" key="1">
    <citation type="journal article" date="2021" name="New Phytol.">
        <title>Evolutionary innovations through gain and loss of genes in the ectomycorrhizal Boletales.</title>
        <authorList>
            <person name="Wu G."/>
            <person name="Miyauchi S."/>
            <person name="Morin E."/>
            <person name="Kuo A."/>
            <person name="Drula E."/>
            <person name="Varga T."/>
            <person name="Kohler A."/>
            <person name="Feng B."/>
            <person name="Cao Y."/>
            <person name="Lipzen A."/>
            <person name="Daum C."/>
            <person name="Hundley H."/>
            <person name="Pangilinan J."/>
            <person name="Johnson J."/>
            <person name="Barry K."/>
            <person name="LaButti K."/>
            <person name="Ng V."/>
            <person name="Ahrendt S."/>
            <person name="Min B."/>
            <person name="Choi I.G."/>
            <person name="Park H."/>
            <person name="Plett J.M."/>
            <person name="Magnuson J."/>
            <person name="Spatafora J.W."/>
            <person name="Nagy L.G."/>
            <person name="Henrissat B."/>
            <person name="Grigoriev I.V."/>
            <person name="Yang Z.L."/>
            <person name="Xu J."/>
            <person name="Martin F.M."/>
        </authorList>
    </citation>
    <scope>NUCLEOTIDE SEQUENCE</scope>
    <source>
        <strain evidence="1">KUC20120723A-06</strain>
    </source>
</reference>
<dbReference type="EMBL" id="MU266358">
    <property type="protein sequence ID" value="KAH7927991.1"/>
    <property type="molecule type" value="Genomic_DNA"/>
</dbReference>
<name>A0ACB8BSE7_9AGAM</name>
<evidence type="ECO:0000313" key="2">
    <source>
        <dbReference type="Proteomes" id="UP000790709"/>
    </source>
</evidence>
<accession>A0ACB8BSE7</accession>
<dbReference type="Proteomes" id="UP000790709">
    <property type="component" value="Unassembled WGS sequence"/>
</dbReference>
<gene>
    <name evidence="1" type="ORF">BV22DRAFT_1005817</name>
</gene>
<comment type="caution">
    <text evidence="1">The sequence shown here is derived from an EMBL/GenBank/DDBJ whole genome shotgun (WGS) entry which is preliminary data.</text>
</comment>